<sequence length="359" mass="38938">MAAAAVTTGAAASHRRGRNGRQWGRAAMPLRRGARGVTRRPPPARVPANDRHEVGGRSQTRYRDAAAEEKDVAPILGFNASWRGGAGAGASACRVRRRCDQRRPPRHGRAFAVAGVKRHDDKGSKMLRPSLSDTETTTSATLIKKNTTTSKRLPLPSVWFETSGPTQQHRPIRYCPTTGSGDWSISTKERSRRHASTSRLASVALKRSRTPPERGVRPRRRLGRQRASCTLLPCTVQPDPPPPPLVGGSATTPPVGPCRQRAGSSTTGSWAAQHPPTACACERLPPPPWCRRRRRRRCCRSHPDVTPPGRLPDKGGRLVSPLPTDGLRPRAVHARASLPPPPPPPAAAVVRRRRSPPSG</sequence>
<feature type="region of interest" description="Disordered" evidence="1">
    <location>
        <begin position="296"/>
        <end position="359"/>
    </location>
</feature>
<organism evidence="2 3">
    <name type="scientific">Porphyra umbilicalis</name>
    <name type="common">Purple laver</name>
    <name type="synonym">Red alga</name>
    <dbReference type="NCBI Taxonomy" id="2786"/>
    <lineage>
        <taxon>Eukaryota</taxon>
        <taxon>Rhodophyta</taxon>
        <taxon>Bangiophyceae</taxon>
        <taxon>Bangiales</taxon>
        <taxon>Bangiaceae</taxon>
        <taxon>Porphyra</taxon>
    </lineage>
</organism>
<protein>
    <submittedName>
        <fullName evidence="2">Uncharacterized protein</fullName>
    </submittedName>
</protein>
<evidence type="ECO:0000256" key="1">
    <source>
        <dbReference type="SAM" id="MobiDB-lite"/>
    </source>
</evidence>
<feature type="region of interest" description="Disordered" evidence="1">
    <location>
        <begin position="116"/>
        <end position="138"/>
    </location>
</feature>
<evidence type="ECO:0000313" key="2">
    <source>
        <dbReference type="EMBL" id="OSX68751.1"/>
    </source>
</evidence>
<accession>A0A1X6NJF5</accession>
<feature type="compositionally biased region" description="Low complexity" evidence="1">
    <location>
        <begin position="1"/>
        <end position="12"/>
    </location>
</feature>
<reference evidence="2 3" key="1">
    <citation type="submission" date="2017-03" db="EMBL/GenBank/DDBJ databases">
        <title>WGS assembly of Porphyra umbilicalis.</title>
        <authorList>
            <person name="Brawley S.H."/>
            <person name="Blouin N.A."/>
            <person name="Ficko-Blean E."/>
            <person name="Wheeler G.L."/>
            <person name="Lohr M."/>
            <person name="Goodson H.V."/>
            <person name="Jenkins J.W."/>
            <person name="Blaby-Haas C.E."/>
            <person name="Helliwell K.E."/>
            <person name="Chan C."/>
            <person name="Marriage T."/>
            <person name="Bhattacharya D."/>
            <person name="Klein A.S."/>
            <person name="Badis Y."/>
            <person name="Brodie J."/>
            <person name="Cao Y."/>
            <person name="Collen J."/>
            <person name="Dittami S.M."/>
            <person name="Gachon C.M."/>
            <person name="Green B.R."/>
            <person name="Karpowicz S."/>
            <person name="Kim J.W."/>
            <person name="Kudahl U."/>
            <person name="Lin S."/>
            <person name="Michel G."/>
            <person name="Mittag M."/>
            <person name="Olson B.J."/>
            <person name="Pangilinan J."/>
            <person name="Peng Y."/>
            <person name="Qiu H."/>
            <person name="Shu S."/>
            <person name="Singer J.T."/>
            <person name="Smith A.G."/>
            <person name="Sprecher B.N."/>
            <person name="Wagner V."/>
            <person name="Wang W."/>
            <person name="Wang Z.-Y."/>
            <person name="Yan J."/>
            <person name="Yarish C."/>
            <person name="Zoeuner-Riek S."/>
            <person name="Zhuang Y."/>
            <person name="Zou Y."/>
            <person name="Lindquist E.A."/>
            <person name="Grimwood J."/>
            <person name="Barry K."/>
            <person name="Rokhsar D.S."/>
            <person name="Schmutz J."/>
            <person name="Stiller J.W."/>
            <person name="Grossman A.R."/>
            <person name="Prochnik S.E."/>
        </authorList>
    </citation>
    <scope>NUCLEOTIDE SEQUENCE [LARGE SCALE GENOMIC DNA]</scope>
    <source>
        <strain evidence="2">4086291</strain>
    </source>
</reference>
<feature type="compositionally biased region" description="Basic and acidic residues" evidence="1">
    <location>
        <begin position="48"/>
        <end position="62"/>
    </location>
</feature>
<evidence type="ECO:0000313" key="3">
    <source>
        <dbReference type="Proteomes" id="UP000218209"/>
    </source>
</evidence>
<dbReference type="Proteomes" id="UP000218209">
    <property type="component" value="Unassembled WGS sequence"/>
</dbReference>
<dbReference type="EMBL" id="KV920126">
    <property type="protein sequence ID" value="OSX68751.1"/>
    <property type="molecule type" value="Genomic_DNA"/>
</dbReference>
<feature type="compositionally biased region" description="Polar residues" evidence="1">
    <location>
        <begin position="177"/>
        <end position="186"/>
    </location>
</feature>
<proteinExistence type="predicted"/>
<feature type="region of interest" description="Disordered" evidence="1">
    <location>
        <begin position="157"/>
        <end position="273"/>
    </location>
</feature>
<keyword evidence="3" id="KW-1185">Reference proteome</keyword>
<name>A0A1X6NJF5_PORUM</name>
<feature type="region of interest" description="Disordered" evidence="1">
    <location>
        <begin position="1"/>
        <end position="62"/>
    </location>
</feature>
<gene>
    <name evidence="2" type="ORF">BU14_2294s0001</name>
</gene>
<feature type="compositionally biased region" description="Basic residues" evidence="1">
    <location>
        <begin position="350"/>
        <end position="359"/>
    </location>
</feature>
<dbReference type="AlphaFoldDB" id="A0A1X6NJF5"/>